<reference evidence="1 2" key="1">
    <citation type="submission" date="2024-02" db="EMBL/GenBank/DDBJ databases">
        <title>A draft genome for the cacao thread blight pathogen Marasmius crinis-equi.</title>
        <authorList>
            <person name="Cohen S.P."/>
            <person name="Baruah I.K."/>
            <person name="Amoako-Attah I."/>
            <person name="Bukari Y."/>
            <person name="Meinhardt L.W."/>
            <person name="Bailey B.A."/>
        </authorList>
    </citation>
    <scope>NUCLEOTIDE SEQUENCE [LARGE SCALE GENOMIC DNA]</scope>
    <source>
        <strain evidence="1 2">GH-76</strain>
    </source>
</reference>
<dbReference type="EMBL" id="JBAHYK010001196">
    <property type="protein sequence ID" value="KAL0569089.1"/>
    <property type="molecule type" value="Genomic_DNA"/>
</dbReference>
<gene>
    <name evidence="1" type="ORF">V5O48_012891</name>
</gene>
<organism evidence="1 2">
    <name type="scientific">Marasmius crinis-equi</name>
    <dbReference type="NCBI Taxonomy" id="585013"/>
    <lineage>
        <taxon>Eukaryota</taxon>
        <taxon>Fungi</taxon>
        <taxon>Dikarya</taxon>
        <taxon>Basidiomycota</taxon>
        <taxon>Agaricomycotina</taxon>
        <taxon>Agaricomycetes</taxon>
        <taxon>Agaricomycetidae</taxon>
        <taxon>Agaricales</taxon>
        <taxon>Marasmiineae</taxon>
        <taxon>Marasmiaceae</taxon>
        <taxon>Marasmius</taxon>
    </lineage>
</organism>
<name>A0ABR3F1L4_9AGAR</name>
<evidence type="ECO:0000313" key="2">
    <source>
        <dbReference type="Proteomes" id="UP001465976"/>
    </source>
</evidence>
<dbReference type="Proteomes" id="UP001465976">
    <property type="component" value="Unassembled WGS sequence"/>
</dbReference>
<accession>A0ABR3F1L4</accession>
<sequence>MQRAYAQQSTFIPENVLPTPADPVLTKIQPNEVCIGCVMRDQDMIDVDVISPGVWDRESDIYYEELRRGGAEEATGMVDIETSPRLRAQSRKLTEQNLKLWSSMNPVLEPTSREQRLNTFLEFQQTFLEAEAARLQDMTIASTMDTRS</sequence>
<proteinExistence type="predicted"/>
<protein>
    <submittedName>
        <fullName evidence="1">Uncharacterized protein</fullName>
    </submittedName>
</protein>
<keyword evidence="2" id="KW-1185">Reference proteome</keyword>
<comment type="caution">
    <text evidence="1">The sequence shown here is derived from an EMBL/GenBank/DDBJ whole genome shotgun (WGS) entry which is preliminary data.</text>
</comment>
<evidence type="ECO:0000313" key="1">
    <source>
        <dbReference type="EMBL" id="KAL0569089.1"/>
    </source>
</evidence>